<dbReference type="KEGG" id="hdo:MUK72_01785"/>
<feature type="transmembrane region" description="Helical" evidence="1">
    <location>
        <begin position="47"/>
        <end position="68"/>
    </location>
</feature>
<reference evidence="2" key="3">
    <citation type="submission" date="2023-12" db="EMBL/GenBank/DDBJ databases">
        <authorList>
            <person name="Sun Q."/>
            <person name="Inoue M."/>
        </authorList>
    </citation>
    <scope>NUCLEOTIDE SEQUENCE</scope>
    <source>
        <strain evidence="2">JCM 12289</strain>
    </source>
</reference>
<sequence>MTQTETTGRRRFTKRRRYRRVMWGFVFGGVAIALALRSLGYPFIGEAVYWIGAIGFLAVWRGTSLTLFDERDKSLEQRAAATTLALSAPILVVGASAARILTWADIYTVPTVVWGALYGYVALFVTFGVVITWLRYRR</sequence>
<proteinExistence type="predicted"/>
<keyword evidence="1" id="KW-1133">Transmembrane helix</keyword>
<reference evidence="3" key="2">
    <citation type="submission" date="2022-04" db="EMBL/GenBank/DDBJ databases">
        <title>Sequencing and genomic assembly of Halococcus dombrowskii.</title>
        <authorList>
            <person name="Lim S.W."/>
            <person name="MacLea K.S."/>
        </authorList>
    </citation>
    <scope>NUCLEOTIDE SEQUENCE</scope>
    <source>
        <strain evidence="3">H4</strain>
    </source>
</reference>
<evidence type="ECO:0000313" key="3">
    <source>
        <dbReference type="EMBL" id="UOO95452.1"/>
    </source>
</evidence>
<evidence type="ECO:0000313" key="4">
    <source>
        <dbReference type="Proteomes" id="UP000830542"/>
    </source>
</evidence>
<feature type="transmembrane region" description="Helical" evidence="1">
    <location>
        <begin position="21"/>
        <end position="41"/>
    </location>
</feature>
<dbReference type="EMBL" id="CP095005">
    <property type="protein sequence ID" value="UOO95452.1"/>
    <property type="molecule type" value="Genomic_DNA"/>
</dbReference>
<accession>A0AAV3SLG6</accession>
<protein>
    <submittedName>
        <fullName evidence="2">DUF2178 domain-containing protein</fullName>
    </submittedName>
</protein>
<dbReference type="InterPro" id="IPR019235">
    <property type="entry name" value="DUF2178_TM"/>
</dbReference>
<name>A0AAV3SLG6_HALDO</name>
<keyword evidence="4" id="KW-1185">Reference proteome</keyword>
<dbReference type="AlphaFoldDB" id="A0AAV3SLG6"/>
<dbReference type="Pfam" id="PF09946">
    <property type="entry name" value="DUF2178"/>
    <property type="match status" value="1"/>
</dbReference>
<evidence type="ECO:0000313" key="5">
    <source>
        <dbReference type="Proteomes" id="UP001500962"/>
    </source>
</evidence>
<keyword evidence="1" id="KW-0812">Transmembrane</keyword>
<organism evidence="2 5">
    <name type="scientific">Halococcus dombrowskii</name>
    <dbReference type="NCBI Taxonomy" id="179637"/>
    <lineage>
        <taxon>Archaea</taxon>
        <taxon>Methanobacteriati</taxon>
        <taxon>Methanobacteriota</taxon>
        <taxon>Stenosarchaea group</taxon>
        <taxon>Halobacteria</taxon>
        <taxon>Halobacteriales</taxon>
        <taxon>Halococcaceae</taxon>
        <taxon>Halococcus</taxon>
    </lineage>
</organism>
<dbReference type="GeneID" id="71760539"/>
<reference evidence="2" key="1">
    <citation type="journal article" date="2014" name="Int. J. Syst. Evol. Microbiol.">
        <title>Complete genome sequence of Corynebacterium casei LMG S-19264T (=DSM 44701T), isolated from a smear-ripened cheese.</title>
        <authorList>
            <consortium name="US DOE Joint Genome Institute (JGI-PGF)"/>
            <person name="Walter F."/>
            <person name="Albersmeier A."/>
            <person name="Kalinowski J."/>
            <person name="Ruckert C."/>
        </authorList>
    </citation>
    <scope>NUCLEOTIDE SEQUENCE</scope>
    <source>
        <strain evidence="2">JCM 12289</strain>
    </source>
</reference>
<dbReference type="Proteomes" id="UP001500962">
    <property type="component" value="Unassembled WGS sequence"/>
</dbReference>
<gene>
    <name evidence="2" type="ORF">GCM10008985_36970</name>
    <name evidence="3" type="ORF">MUK72_01785</name>
</gene>
<feature type="transmembrane region" description="Helical" evidence="1">
    <location>
        <begin position="80"/>
        <end position="101"/>
    </location>
</feature>
<evidence type="ECO:0000256" key="1">
    <source>
        <dbReference type="SAM" id="Phobius"/>
    </source>
</evidence>
<dbReference type="RefSeq" id="WP_244703226.1">
    <property type="nucleotide sequence ID" value="NZ_BAAADN010000089.1"/>
</dbReference>
<dbReference type="EMBL" id="BAAADN010000089">
    <property type="protein sequence ID" value="GAA0477228.1"/>
    <property type="molecule type" value="Genomic_DNA"/>
</dbReference>
<evidence type="ECO:0000313" key="2">
    <source>
        <dbReference type="EMBL" id="GAA0477228.1"/>
    </source>
</evidence>
<dbReference type="Proteomes" id="UP000830542">
    <property type="component" value="Chromosome"/>
</dbReference>
<feature type="transmembrane region" description="Helical" evidence="1">
    <location>
        <begin position="113"/>
        <end position="134"/>
    </location>
</feature>
<keyword evidence="1" id="KW-0472">Membrane</keyword>